<dbReference type="PANTHER" id="PTHR30244:SF30">
    <property type="entry name" value="BLR5990 PROTEIN"/>
    <property type="match status" value="1"/>
</dbReference>
<evidence type="ECO:0000256" key="11">
    <source>
        <dbReference type="PIRSR" id="PIRSR000390-2"/>
    </source>
</evidence>
<dbReference type="NCBIfam" id="TIGR04181">
    <property type="entry name" value="NHT_00031"/>
    <property type="match status" value="1"/>
</dbReference>
<protein>
    <recommendedName>
        <fullName evidence="9">GDP-perosamine synthase</fullName>
        <ecNumber evidence="8">2.6.1.102</ecNumber>
    </recommendedName>
</protein>
<evidence type="ECO:0000256" key="4">
    <source>
        <dbReference type="ARBA" id="ARBA00022679"/>
    </source>
</evidence>
<evidence type="ECO:0000256" key="3">
    <source>
        <dbReference type="ARBA" id="ARBA00022576"/>
    </source>
</evidence>
<dbReference type="GO" id="GO:0000271">
    <property type="term" value="P:polysaccharide biosynthetic process"/>
    <property type="evidence" value="ECO:0007669"/>
    <property type="project" value="TreeGrafter"/>
</dbReference>
<comment type="similarity">
    <text evidence="6 12">Belongs to the DegT/DnrJ/EryC1 family.</text>
</comment>
<dbReference type="EC" id="2.6.1.102" evidence="8"/>
<comment type="caution">
    <text evidence="13">The sequence shown here is derived from an EMBL/GenBank/DDBJ whole genome shotgun (WGS) entry which is preliminary data.</text>
</comment>
<sequence length="380" mass="42245">MFNDVISFIQDLYKGEKFIPLHAPIFSGNEKKYVNEAIDSTFVSSVGAFVDRFEVEFAKYVGAKKAVVTGNGTSALHAALHLLGVSHGDEVLTQALTFVATPNAISYCGAHPVFLDSDAETLGLSVISLHRFLESHAEVRAGVCYNKKTGRRIMACLPMHVFGHPVKIEDIVKICDSYNVPVIEDAAESLGSFYNGVHTGLFGKIGVFSFNGNKIITSGGGGMLVTNDEALGKRAKHLTTTAKVPHAWEFFHDEIGFNYRMPNLNAALIVGQLEQLPFFVENKRATAEMYRQFFEKKGIQFFVEPEKAKSNYWLNAILLSDRKERDAFLHETNRQGVMTRPVWNLMPDLPMYKSAYSEDLTVARSLADRIVNIPSSVRHS</sequence>
<feature type="modified residue" description="N6-(pyridoxal phosphate)lysine" evidence="11">
    <location>
        <position position="214"/>
    </location>
</feature>
<dbReference type="FunFam" id="3.40.640.10:FF:000090">
    <property type="entry name" value="Pyridoxal phosphate-dependent aminotransferase"/>
    <property type="match status" value="1"/>
</dbReference>
<reference evidence="13 14" key="1">
    <citation type="submission" date="2016-03" db="EMBL/GenBank/DDBJ databases">
        <authorList>
            <person name="Ploux O."/>
        </authorList>
    </citation>
    <scope>NUCLEOTIDE SEQUENCE [LARGE SCALE GENOMIC DNA]</scope>
    <source>
        <strain evidence="13 14">EC13</strain>
    </source>
</reference>
<proteinExistence type="inferred from homology"/>
<dbReference type="GO" id="GO:0030170">
    <property type="term" value="F:pyridoxal phosphate binding"/>
    <property type="evidence" value="ECO:0007669"/>
    <property type="project" value="TreeGrafter"/>
</dbReference>
<dbReference type="EMBL" id="LUKD01000006">
    <property type="protein sequence ID" value="KYG64178.1"/>
    <property type="molecule type" value="Genomic_DNA"/>
</dbReference>
<dbReference type="Pfam" id="PF01041">
    <property type="entry name" value="DegT_DnrJ_EryC1"/>
    <property type="match status" value="1"/>
</dbReference>
<evidence type="ECO:0000313" key="14">
    <source>
        <dbReference type="Proteomes" id="UP000075799"/>
    </source>
</evidence>
<evidence type="ECO:0000256" key="8">
    <source>
        <dbReference type="ARBA" id="ARBA00066317"/>
    </source>
</evidence>
<evidence type="ECO:0000256" key="10">
    <source>
        <dbReference type="PIRSR" id="PIRSR000390-1"/>
    </source>
</evidence>
<dbReference type="GO" id="GO:0102933">
    <property type="term" value="F:GDP-4-dehydro-6-deoxy-D-mannose-4-aminotransferase activity"/>
    <property type="evidence" value="ECO:0007669"/>
    <property type="project" value="UniProtKB-EC"/>
</dbReference>
<dbReference type="PIRSF" id="PIRSF000390">
    <property type="entry name" value="PLP_StrS"/>
    <property type="match status" value="1"/>
</dbReference>
<comment type="cofactor">
    <cofactor evidence="1">
        <name>pyridoxal 5'-phosphate</name>
        <dbReference type="ChEBI" id="CHEBI:597326"/>
    </cofactor>
</comment>
<dbReference type="OrthoDB" id="9766188at2"/>
<comment type="pathway">
    <text evidence="2">Bacterial outer membrane biogenesis; LPS O-antigen biosynthesis.</text>
</comment>
<evidence type="ECO:0000256" key="9">
    <source>
        <dbReference type="ARBA" id="ARBA00074221"/>
    </source>
</evidence>
<evidence type="ECO:0000256" key="7">
    <source>
        <dbReference type="ARBA" id="ARBA00051587"/>
    </source>
</evidence>
<dbReference type="InterPro" id="IPR015421">
    <property type="entry name" value="PyrdxlP-dep_Trfase_major"/>
</dbReference>
<name>A0A161PIZ5_BDEBC</name>
<keyword evidence="4 13" id="KW-0808">Transferase</keyword>
<evidence type="ECO:0000313" key="13">
    <source>
        <dbReference type="EMBL" id="KYG64178.1"/>
    </source>
</evidence>
<dbReference type="PANTHER" id="PTHR30244">
    <property type="entry name" value="TRANSAMINASE"/>
    <property type="match status" value="1"/>
</dbReference>
<dbReference type="SUPFAM" id="SSF53383">
    <property type="entry name" value="PLP-dependent transferases"/>
    <property type="match status" value="1"/>
</dbReference>
<feature type="active site" description="Proton acceptor" evidence="10">
    <location>
        <position position="214"/>
    </location>
</feature>
<keyword evidence="3 13" id="KW-0032">Aminotransferase</keyword>
<dbReference type="Gene3D" id="3.40.640.10">
    <property type="entry name" value="Type I PLP-dependent aspartate aminotransferase-like (Major domain)"/>
    <property type="match status" value="1"/>
</dbReference>
<evidence type="ECO:0000256" key="12">
    <source>
        <dbReference type="RuleBase" id="RU004508"/>
    </source>
</evidence>
<evidence type="ECO:0000256" key="6">
    <source>
        <dbReference type="ARBA" id="ARBA00037999"/>
    </source>
</evidence>
<accession>A0A161PIZ5</accession>
<dbReference type="Gene3D" id="3.90.1150.10">
    <property type="entry name" value="Aspartate Aminotransferase, domain 1"/>
    <property type="match status" value="1"/>
</dbReference>
<evidence type="ECO:0000256" key="2">
    <source>
        <dbReference type="ARBA" id="ARBA00005125"/>
    </source>
</evidence>
<dbReference type="InterPro" id="IPR015424">
    <property type="entry name" value="PyrdxlP-dep_Trfase"/>
</dbReference>
<dbReference type="AlphaFoldDB" id="A0A161PIZ5"/>
<evidence type="ECO:0000256" key="1">
    <source>
        <dbReference type="ARBA" id="ARBA00001933"/>
    </source>
</evidence>
<organism evidence="13 14">
    <name type="scientific">Bdellovibrio bacteriovorus</name>
    <dbReference type="NCBI Taxonomy" id="959"/>
    <lineage>
        <taxon>Bacteria</taxon>
        <taxon>Pseudomonadati</taxon>
        <taxon>Bdellovibrionota</taxon>
        <taxon>Bdellovibrionia</taxon>
        <taxon>Bdellovibrionales</taxon>
        <taxon>Pseudobdellovibrionaceae</taxon>
        <taxon>Bdellovibrio</taxon>
    </lineage>
</organism>
<evidence type="ECO:0000256" key="5">
    <source>
        <dbReference type="ARBA" id="ARBA00022898"/>
    </source>
</evidence>
<dbReference type="InterPro" id="IPR026385">
    <property type="entry name" value="LegC-like"/>
</dbReference>
<dbReference type="InterPro" id="IPR000653">
    <property type="entry name" value="DegT/StrS_aminotransferase"/>
</dbReference>
<comment type="catalytic activity">
    <reaction evidence="7">
        <text>GDP-alpha-D-perosamine + 2-oxoglutarate = GDP-4-dehydro-alpha-D-rhamnose + L-glutamate</text>
        <dbReference type="Rhea" id="RHEA:36779"/>
        <dbReference type="ChEBI" id="CHEBI:16810"/>
        <dbReference type="ChEBI" id="CHEBI:29985"/>
        <dbReference type="ChEBI" id="CHEBI:57964"/>
        <dbReference type="ChEBI" id="CHEBI:73996"/>
        <dbReference type="EC" id="2.6.1.102"/>
    </reaction>
</comment>
<gene>
    <name evidence="13" type="ORF">AZI87_13090</name>
</gene>
<dbReference type="Proteomes" id="UP000075799">
    <property type="component" value="Unassembled WGS sequence"/>
</dbReference>
<dbReference type="InterPro" id="IPR015422">
    <property type="entry name" value="PyrdxlP-dep_Trfase_small"/>
</dbReference>
<keyword evidence="5 11" id="KW-0663">Pyridoxal phosphate</keyword>
<dbReference type="RefSeq" id="WP_063208012.1">
    <property type="nucleotide sequence ID" value="NZ_LUKD01000006.1"/>
</dbReference>
<dbReference type="CDD" id="cd00616">
    <property type="entry name" value="AHBA_syn"/>
    <property type="match status" value="1"/>
</dbReference>